<dbReference type="Proteomes" id="UP000241769">
    <property type="component" value="Unassembled WGS sequence"/>
</dbReference>
<dbReference type="EMBL" id="MDYQ01000162">
    <property type="protein sequence ID" value="PRP80079.1"/>
    <property type="molecule type" value="Genomic_DNA"/>
</dbReference>
<comment type="caution">
    <text evidence="2">The sequence shown here is derived from an EMBL/GenBank/DDBJ whole genome shotgun (WGS) entry which is preliminary data.</text>
</comment>
<gene>
    <name evidence="2" type="ORF">PROFUN_10762</name>
</gene>
<evidence type="ECO:0000313" key="3">
    <source>
        <dbReference type="Proteomes" id="UP000241769"/>
    </source>
</evidence>
<dbReference type="AlphaFoldDB" id="A0A2P6N808"/>
<keyword evidence="1" id="KW-1133">Transmembrane helix</keyword>
<protein>
    <submittedName>
        <fullName evidence="2">Uncharacterized protein</fullName>
    </submittedName>
</protein>
<sequence length="400" mass="45412">MSQSITFNLAFIKALGAHNHPNRMASTWQDCILQWINCNITDPEQHAKSFEDLLDCTILASLLSLLYEESERPHLLEEIGGDPPELNPPLLCTVIEDAISDQLDFAYSLPGFLPHQEEESHWAPHLKRLATIVLIACLQSKKRISFIGQIYSILSRETIQNLGKEIEAVGKDKKLLSEDYPSTTSSDMEDADITLLSEIRDMDDQQRESQMDVKLIEAEAAISHPDISLERLSQMESDLNLDEAIQIEESPLQTPVTLEYLNISKRMAQLISERNNGAQVGNLTPLLKRSSVFSPTMMSPSPLMRTHERVRKTVIERTVVEKLPWTQMSLWSFLLGMLTVLLVYYGVQAMKIKRQNSYWGVVLWIVAPTTAVRFRAVLKFQQLQLMIFRSSLSSVGLEGW</sequence>
<reference evidence="2 3" key="1">
    <citation type="journal article" date="2018" name="Genome Biol. Evol.">
        <title>Multiple Roots of Fruiting Body Formation in Amoebozoa.</title>
        <authorList>
            <person name="Hillmann F."/>
            <person name="Forbes G."/>
            <person name="Novohradska S."/>
            <person name="Ferling I."/>
            <person name="Riege K."/>
            <person name="Groth M."/>
            <person name="Westermann M."/>
            <person name="Marz M."/>
            <person name="Spaller T."/>
            <person name="Winckler T."/>
            <person name="Schaap P."/>
            <person name="Glockner G."/>
        </authorList>
    </citation>
    <scope>NUCLEOTIDE SEQUENCE [LARGE SCALE GENOMIC DNA]</scope>
    <source>
        <strain evidence="2 3">Jena</strain>
    </source>
</reference>
<dbReference type="InParanoid" id="A0A2P6N808"/>
<dbReference type="SUPFAM" id="SSF116907">
    <property type="entry name" value="Hook domain"/>
    <property type="match status" value="1"/>
</dbReference>
<evidence type="ECO:0000256" key="1">
    <source>
        <dbReference type="SAM" id="Phobius"/>
    </source>
</evidence>
<name>A0A2P6N808_9EUKA</name>
<keyword evidence="1" id="KW-0472">Membrane</keyword>
<feature type="transmembrane region" description="Helical" evidence="1">
    <location>
        <begin position="328"/>
        <end position="347"/>
    </location>
</feature>
<accession>A0A2P6N808</accession>
<keyword evidence="3" id="KW-1185">Reference proteome</keyword>
<evidence type="ECO:0000313" key="2">
    <source>
        <dbReference type="EMBL" id="PRP80079.1"/>
    </source>
</evidence>
<feature type="transmembrane region" description="Helical" evidence="1">
    <location>
        <begin position="359"/>
        <end position="378"/>
    </location>
</feature>
<keyword evidence="1" id="KW-0812">Transmembrane</keyword>
<proteinExistence type="predicted"/>
<organism evidence="2 3">
    <name type="scientific">Planoprotostelium fungivorum</name>
    <dbReference type="NCBI Taxonomy" id="1890364"/>
    <lineage>
        <taxon>Eukaryota</taxon>
        <taxon>Amoebozoa</taxon>
        <taxon>Evosea</taxon>
        <taxon>Variosea</taxon>
        <taxon>Cavosteliida</taxon>
        <taxon>Cavosteliaceae</taxon>
        <taxon>Planoprotostelium</taxon>
    </lineage>
</organism>